<evidence type="ECO:0000256" key="1">
    <source>
        <dbReference type="SAM" id="MobiDB-lite"/>
    </source>
</evidence>
<proteinExistence type="predicted"/>
<dbReference type="Proteomes" id="UP000887566">
    <property type="component" value="Unplaced"/>
</dbReference>
<dbReference type="AlphaFoldDB" id="A0A914V3L3"/>
<reference evidence="3" key="1">
    <citation type="submission" date="2022-11" db="UniProtKB">
        <authorList>
            <consortium name="WormBaseParasite"/>
        </authorList>
    </citation>
    <scope>IDENTIFICATION</scope>
</reference>
<organism evidence="2 3">
    <name type="scientific">Plectus sambesii</name>
    <dbReference type="NCBI Taxonomy" id="2011161"/>
    <lineage>
        <taxon>Eukaryota</taxon>
        <taxon>Metazoa</taxon>
        <taxon>Ecdysozoa</taxon>
        <taxon>Nematoda</taxon>
        <taxon>Chromadorea</taxon>
        <taxon>Plectida</taxon>
        <taxon>Plectina</taxon>
        <taxon>Plectoidea</taxon>
        <taxon>Plectidae</taxon>
        <taxon>Plectus</taxon>
    </lineage>
</organism>
<protein>
    <submittedName>
        <fullName evidence="3">Uncharacterized protein</fullName>
    </submittedName>
</protein>
<dbReference type="WBParaSite" id="PSAMB.scaffold15035size1699.g36344.t1">
    <property type="protein sequence ID" value="PSAMB.scaffold15035size1699.g36344.t1"/>
    <property type="gene ID" value="PSAMB.scaffold15035size1699.g36344"/>
</dbReference>
<sequence length="89" mass="9491">ERKRYCRGVGGGEKEEGAEGDGGEKEETSCCRCTFEAPRKSPSPADNDSSSDTPPRLCTTVAARPATFRCEKRTLPGESAAVRSAQPGR</sequence>
<feature type="compositionally biased region" description="Low complexity" evidence="1">
    <location>
        <begin position="42"/>
        <end position="55"/>
    </location>
</feature>
<feature type="compositionally biased region" description="Basic and acidic residues" evidence="1">
    <location>
        <begin position="12"/>
        <end position="29"/>
    </location>
</feature>
<keyword evidence="2" id="KW-1185">Reference proteome</keyword>
<name>A0A914V3L3_9BILA</name>
<accession>A0A914V3L3</accession>
<evidence type="ECO:0000313" key="2">
    <source>
        <dbReference type="Proteomes" id="UP000887566"/>
    </source>
</evidence>
<feature type="region of interest" description="Disordered" evidence="1">
    <location>
        <begin position="1"/>
        <end position="58"/>
    </location>
</feature>
<evidence type="ECO:0000313" key="3">
    <source>
        <dbReference type="WBParaSite" id="PSAMB.scaffold15035size1699.g36344.t1"/>
    </source>
</evidence>